<feature type="region of interest" description="Disordered" evidence="2">
    <location>
        <begin position="131"/>
        <end position="412"/>
    </location>
</feature>
<dbReference type="PANTHER" id="PTHR23176:SF129">
    <property type="entry name" value="RHO GTPASE ACTIVATING PROTEIN AT 16F, ISOFORM E-RELATED"/>
    <property type="match status" value="1"/>
</dbReference>
<comment type="caution">
    <text evidence="6">The sequence shown here is derived from an EMBL/GenBank/DDBJ whole genome shotgun (WGS) entry which is preliminary data.</text>
</comment>
<organism evidence="6 7">
    <name type="scientific">Kockovaella imperatae</name>
    <dbReference type="NCBI Taxonomy" id="4999"/>
    <lineage>
        <taxon>Eukaryota</taxon>
        <taxon>Fungi</taxon>
        <taxon>Dikarya</taxon>
        <taxon>Basidiomycota</taxon>
        <taxon>Agaricomycotina</taxon>
        <taxon>Tremellomycetes</taxon>
        <taxon>Tremellales</taxon>
        <taxon>Cuniculitremaceae</taxon>
        <taxon>Kockovaella</taxon>
    </lineage>
</organism>
<name>A0A1Y1U989_9TREE</name>
<feature type="compositionally biased region" description="Low complexity" evidence="2">
    <location>
        <begin position="745"/>
        <end position="760"/>
    </location>
</feature>
<evidence type="ECO:0000256" key="2">
    <source>
        <dbReference type="SAM" id="MobiDB-lite"/>
    </source>
</evidence>
<feature type="domain" description="PX" evidence="4">
    <location>
        <begin position="421"/>
        <end position="543"/>
    </location>
</feature>
<evidence type="ECO:0000256" key="1">
    <source>
        <dbReference type="ARBA" id="ARBA00022468"/>
    </source>
</evidence>
<dbReference type="STRING" id="4999.A0A1Y1U989"/>
<feature type="compositionally biased region" description="Polar residues" evidence="2">
    <location>
        <begin position="184"/>
        <end position="198"/>
    </location>
</feature>
<dbReference type="Pfam" id="PF00169">
    <property type="entry name" value="PH"/>
    <property type="match status" value="1"/>
</dbReference>
<feature type="region of interest" description="Disordered" evidence="2">
    <location>
        <begin position="652"/>
        <end position="688"/>
    </location>
</feature>
<dbReference type="GO" id="GO:0005737">
    <property type="term" value="C:cytoplasm"/>
    <property type="evidence" value="ECO:0007669"/>
    <property type="project" value="TreeGrafter"/>
</dbReference>
<dbReference type="Proteomes" id="UP000193218">
    <property type="component" value="Unassembled WGS sequence"/>
</dbReference>
<dbReference type="Pfam" id="PF00620">
    <property type="entry name" value="RhoGAP"/>
    <property type="match status" value="1"/>
</dbReference>
<evidence type="ECO:0008006" key="8">
    <source>
        <dbReference type="Google" id="ProtNLM"/>
    </source>
</evidence>
<dbReference type="Pfam" id="PF00787">
    <property type="entry name" value="PX"/>
    <property type="match status" value="1"/>
</dbReference>
<dbReference type="GO" id="GO:0005096">
    <property type="term" value="F:GTPase activator activity"/>
    <property type="evidence" value="ECO:0007669"/>
    <property type="project" value="UniProtKB-KW"/>
</dbReference>
<evidence type="ECO:0000313" key="7">
    <source>
        <dbReference type="Proteomes" id="UP000193218"/>
    </source>
</evidence>
<dbReference type="Gene3D" id="2.30.29.30">
    <property type="entry name" value="Pleckstrin-homology domain (PH domain)/Phosphotyrosine-binding domain (PTB)"/>
    <property type="match status" value="1"/>
</dbReference>
<dbReference type="PROSITE" id="PS50195">
    <property type="entry name" value="PX"/>
    <property type="match status" value="1"/>
</dbReference>
<dbReference type="SUPFAM" id="SSF48350">
    <property type="entry name" value="GTPase activation domain, GAP"/>
    <property type="match status" value="1"/>
</dbReference>
<dbReference type="InterPro" id="IPR050729">
    <property type="entry name" value="Rho-GAP"/>
</dbReference>
<feature type="region of interest" description="Disordered" evidence="2">
    <location>
        <begin position="744"/>
        <end position="787"/>
    </location>
</feature>
<dbReference type="GO" id="GO:0035091">
    <property type="term" value="F:phosphatidylinositol binding"/>
    <property type="evidence" value="ECO:0007669"/>
    <property type="project" value="InterPro"/>
</dbReference>
<dbReference type="Gene3D" id="3.30.1520.10">
    <property type="entry name" value="Phox-like domain"/>
    <property type="match status" value="1"/>
</dbReference>
<evidence type="ECO:0000259" key="4">
    <source>
        <dbReference type="PROSITE" id="PS50195"/>
    </source>
</evidence>
<dbReference type="Gene3D" id="1.10.555.10">
    <property type="entry name" value="Rho GTPase activation protein"/>
    <property type="match status" value="1"/>
</dbReference>
<dbReference type="PROSITE" id="PS50238">
    <property type="entry name" value="RHOGAP"/>
    <property type="match status" value="1"/>
</dbReference>
<keyword evidence="7" id="KW-1185">Reference proteome</keyword>
<dbReference type="CDD" id="cd13277">
    <property type="entry name" value="PH_Bem3"/>
    <property type="match status" value="1"/>
</dbReference>
<accession>A0A1Y1U989</accession>
<dbReference type="SMART" id="SM00324">
    <property type="entry name" value="RhoGAP"/>
    <property type="match status" value="1"/>
</dbReference>
<feature type="compositionally biased region" description="Basic and acidic residues" evidence="2">
    <location>
        <begin position="58"/>
        <end position="67"/>
    </location>
</feature>
<proteinExistence type="predicted"/>
<protein>
    <recommendedName>
        <fullName evidence="8">RhoGAP-domain-containing protein</fullName>
    </recommendedName>
</protein>
<dbReference type="SUPFAM" id="SSF64268">
    <property type="entry name" value="PX domain"/>
    <property type="match status" value="1"/>
</dbReference>
<feature type="region of interest" description="Disordered" evidence="2">
    <location>
        <begin position="1078"/>
        <end position="1179"/>
    </location>
</feature>
<dbReference type="InterPro" id="IPR008936">
    <property type="entry name" value="Rho_GTPase_activation_prot"/>
</dbReference>
<dbReference type="CDD" id="cd06093">
    <property type="entry name" value="PX_domain"/>
    <property type="match status" value="1"/>
</dbReference>
<feature type="compositionally biased region" description="Polar residues" evidence="2">
    <location>
        <begin position="293"/>
        <end position="341"/>
    </location>
</feature>
<evidence type="ECO:0000259" key="5">
    <source>
        <dbReference type="PROSITE" id="PS50238"/>
    </source>
</evidence>
<dbReference type="AlphaFoldDB" id="A0A1Y1U989"/>
<dbReference type="GeneID" id="33553958"/>
<sequence>MSTMTASPLPSHMTNNVTSTPTSSRNRSAPGPPESSPQHGSPRSSSSKDGTLATDVETVLRSHGGDTRKALEGLLTDRSSLQSQNSQLWKLIEKQRGQCASLLSDNDRLRTERDRANGKLLAAGLEPISSKKMSNSSSVTGLGIRAEAPPIRRQLSDREERPKDIQSSSIITRPSPELQDKSSKPSLTVPSPIASSHGSPVERSPIERTASPTEKTYSSPLLPSPMVIQETKLRPQSRMVFPSEVSSWLSLADSPQSRQKDAKQTPPSGLSNMIVSPSTQTNPDRPEPGNGALSRTLQLSADDSQPQSDAETSLQNIPPRGSSIQSPRIQDSPASPVQSTHESFRSTLAEETVPQQAVQEMPQPHPHLIQKSDTPQSVEMEATQELVDSKADEDTPRRHPAPPAPSSSQTLPRISSSLLPHARISIPTSTVYPNASGRDVLCFIISVVIRPPNSQPIAWNVSKLFSAFVDLDAKIKARCGKGRKEWKSMVAPLPDSKAWKDFAPSKIDQRKAALEAYLQSLLVAPISDKTDLCDFLCTDPVQARPTAARKEGYLTKKGKNFGGWKTRYFVLSGPVMEYYESRGGPHLGSIAITNAQIGRQNRPTESSDDRDFRHAFLIIEQTRRGASNRHVLCAESDAERDAWIEVLVRYVEPESTQPPPPPPTHQTNPGPVAQTLSRRKSGSRKNSKDVVITAAAPMGTLSAGGSKFSGAPSPTIFNAMEQKRTVGEASSHNTLNSQGHLNIAQSSSSDQLSTSPSSQSGMDPVSRSSKRQSIMPSRGPPSAPSAAYLSKVANDGLQLPPGYDRDRDRKAKSGRFWHSFGKTNDKVHRPVFGVALSDSLQVASKANLPAIVYRCIEYLEAKKAETEEGIYRLSGSSAVIKGLKDRFDAEGDVNLLKIDDRWDPHAIAGLLKAFLRELPMSLLTLDLHPRFLAVMDIIESSGRVSELSRLVSELPPPNYALLRALTAHLILIVRNSAVNKMTLRNIGIVFSPTLGIPAGIFSEMVTSFGAIFDDEGLEPDVAPSDPPDESMDQEHGTRKRNSMLYQAGGADALLGLGGRSLEPGKSSSRSEADAFIALEDSSSEVSTDNEIESETPSARSEESLNESITTPRAEAYPSPPTVRRPKASSRTIDLSVSVEPSGPMTELGGRSPTHGHHGLPTGPRPPDSAGLAQGAINPV</sequence>
<dbReference type="SMART" id="SM00233">
    <property type="entry name" value="PH"/>
    <property type="match status" value="1"/>
</dbReference>
<dbReference type="SUPFAM" id="SSF50729">
    <property type="entry name" value="PH domain-like"/>
    <property type="match status" value="1"/>
</dbReference>
<feature type="domain" description="PH" evidence="3">
    <location>
        <begin position="547"/>
        <end position="652"/>
    </location>
</feature>
<dbReference type="InterPro" id="IPR000198">
    <property type="entry name" value="RhoGAP_dom"/>
</dbReference>
<feature type="compositionally biased region" description="Polar residues" evidence="2">
    <location>
        <begin position="210"/>
        <end position="221"/>
    </location>
</feature>
<keyword evidence="1" id="KW-0343">GTPase activation</keyword>
<dbReference type="InterPro" id="IPR036871">
    <property type="entry name" value="PX_dom_sf"/>
</dbReference>
<dbReference type="OrthoDB" id="185175at2759"/>
<feature type="compositionally biased region" description="Polar residues" evidence="2">
    <location>
        <begin position="1"/>
        <end position="27"/>
    </location>
</feature>
<feature type="domain" description="Rho-GAP" evidence="5">
    <location>
        <begin position="834"/>
        <end position="1044"/>
    </location>
</feature>
<evidence type="ECO:0000259" key="3">
    <source>
        <dbReference type="PROSITE" id="PS50003"/>
    </source>
</evidence>
<feature type="region of interest" description="Disordered" evidence="2">
    <location>
        <begin position="1016"/>
        <end position="1038"/>
    </location>
</feature>
<feature type="region of interest" description="Disordered" evidence="2">
    <location>
        <begin position="1"/>
        <end position="67"/>
    </location>
</feature>
<gene>
    <name evidence="6" type="ORF">BD324DRAFT_195473</name>
</gene>
<feature type="compositionally biased region" description="Polar residues" evidence="2">
    <location>
        <begin position="244"/>
        <end position="257"/>
    </location>
</feature>
<dbReference type="PANTHER" id="PTHR23176">
    <property type="entry name" value="RHO/RAC/CDC GTPASE-ACTIVATING PROTEIN"/>
    <property type="match status" value="1"/>
</dbReference>
<dbReference type="InterPro" id="IPR011993">
    <property type="entry name" value="PH-like_dom_sf"/>
</dbReference>
<reference evidence="6 7" key="1">
    <citation type="submission" date="2017-03" db="EMBL/GenBank/DDBJ databases">
        <title>Widespread Adenine N6-methylation of Active Genes in Fungi.</title>
        <authorList>
            <consortium name="DOE Joint Genome Institute"/>
            <person name="Mondo S.J."/>
            <person name="Dannebaum R.O."/>
            <person name="Kuo R.C."/>
            <person name="Louie K.B."/>
            <person name="Bewick A.J."/>
            <person name="Labutti K."/>
            <person name="Haridas S."/>
            <person name="Kuo A."/>
            <person name="Salamov A."/>
            <person name="Ahrendt S.R."/>
            <person name="Lau R."/>
            <person name="Bowen B.P."/>
            <person name="Lipzen A."/>
            <person name="Sullivan W."/>
            <person name="Andreopoulos W.B."/>
            <person name="Clum A."/>
            <person name="Lindquist E."/>
            <person name="Daum C."/>
            <person name="Northen T.R."/>
            <person name="Ramamoorthy G."/>
            <person name="Schmitz R.J."/>
            <person name="Gryganskyi A."/>
            <person name="Culley D."/>
            <person name="Magnuson J."/>
            <person name="James T.Y."/>
            <person name="O'Malley M.A."/>
            <person name="Stajich J.E."/>
            <person name="Spatafora J.W."/>
            <person name="Visel A."/>
            <person name="Grigoriev I.V."/>
        </authorList>
    </citation>
    <scope>NUCLEOTIDE SEQUENCE [LARGE SCALE GENOMIC DNA]</scope>
    <source>
        <strain evidence="6 7">NRRL Y-17943</strain>
    </source>
</reference>
<feature type="compositionally biased region" description="Basic and acidic residues" evidence="2">
    <location>
        <begin position="154"/>
        <end position="164"/>
    </location>
</feature>
<feature type="compositionally biased region" description="Low complexity" evidence="2">
    <location>
        <begin position="36"/>
        <end position="47"/>
    </location>
</feature>
<dbReference type="GO" id="GO:0007165">
    <property type="term" value="P:signal transduction"/>
    <property type="evidence" value="ECO:0007669"/>
    <property type="project" value="InterPro"/>
</dbReference>
<dbReference type="PROSITE" id="PS50003">
    <property type="entry name" value="PH_DOMAIN"/>
    <property type="match status" value="1"/>
</dbReference>
<dbReference type="RefSeq" id="XP_021868365.1">
    <property type="nucleotide sequence ID" value="XM_022012150.1"/>
</dbReference>
<dbReference type="EMBL" id="NBSH01000016">
    <property type="protein sequence ID" value="ORX34077.1"/>
    <property type="molecule type" value="Genomic_DNA"/>
</dbReference>
<feature type="compositionally biased region" description="Basic and acidic residues" evidence="2">
    <location>
        <begin position="387"/>
        <end position="397"/>
    </location>
</feature>
<feature type="compositionally biased region" description="Polar residues" evidence="2">
    <location>
        <begin position="265"/>
        <end position="283"/>
    </location>
</feature>
<dbReference type="InParanoid" id="A0A1Y1U989"/>
<dbReference type="InterPro" id="IPR001849">
    <property type="entry name" value="PH_domain"/>
</dbReference>
<dbReference type="InterPro" id="IPR001683">
    <property type="entry name" value="PX_dom"/>
</dbReference>
<evidence type="ECO:0000313" key="6">
    <source>
        <dbReference type="EMBL" id="ORX34077.1"/>
    </source>
</evidence>